<dbReference type="RefSeq" id="WP_057638453.1">
    <property type="nucleotide sequence ID" value="NZ_LDJM01000029.1"/>
</dbReference>
<evidence type="ECO:0000313" key="3">
    <source>
        <dbReference type="EMBL" id="KRG75600.1"/>
    </source>
</evidence>
<comment type="caution">
    <text evidence="3">The sequence shown here is derived from an EMBL/GenBank/DDBJ whole genome shotgun (WGS) entry which is preliminary data.</text>
</comment>
<accession>A0A0R0D2M7</accession>
<proteinExistence type="predicted"/>
<gene>
    <name evidence="3" type="ORF">ABB30_11515</name>
</gene>
<protein>
    <recommendedName>
        <fullName evidence="5">Transmembrane protein</fullName>
    </recommendedName>
</protein>
<evidence type="ECO:0000313" key="4">
    <source>
        <dbReference type="Proteomes" id="UP000050956"/>
    </source>
</evidence>
<evidence type="ECO:0000256" key="1">
    <source>
        <dbReference type="SAM" id="MobiDB-lite"/>
    </source>
</evidence>
<sequence>MSKLSNITDTALERVLELAGQAGGGLKQGGSHAADWLKTGAAIGALKTGGRVATKAVRRNPGAAVAVAAVGLGVLGYAAYRKRKKAQEAAAQLENNRRIADRPHSHVDDAADLGE</sequence>
<dbReference type="OrthoDB" id="5998984at2"/>
<dbReference type="PATRIC" id="fig|336566.3.peg.1726"/>
<dbReference type="AlphaFoldDB" id="A0A0R0D2M7"/>
<keyword evidence="4" id="KW-1185">Reference proteome</keyword>
<organism evidence="3 4">
    <name type="scientific">Stenotrophomonas ginsengisoli</name>
    <dbReference type="NCBI Taxonomy" id="336566"/>
    <lineage>
        <taxon>Bacteria</taxon>
        <taxon>Pseudomonadati</taxon>
        <taxon>Pseudomonadota</taxon>
        <taxon>Gammaproteobacteria</taxon>
        <taxon>Lysobacterales</taxon>
        <taxon>Lysobacteraceae</taxon>
        <taxon>Stenotrophomonas</taxon>
    </lineage>
</organism>
<feature type="transmembrane region" description="Helical" evidence="2">
    <location>
        <begin position="62"/>
        <end position="80"/>
    </location>
</feature>
<feature type="compositionally biased region" description="Basic and acidic residues" evidence="1">
    <location>
        <begin position="95"/>
        <end position="109"/>
    </location>
</feature>
<keyword evidence="2" id="KW-0812">Transmembrane</keyword>
<dbReference type="EMBL" id="LDJM01000029">
    <property type="protein sequence ID" value="KRG75600.1"/>
    <property type="molecule type" value="Genomic_DNA"/>
</dbReference>
<evidence type="ECO:0008006" key="5">
    <source>
        <dbReference type="Google" id="ProtNLM"/>
    </source>
</evidence>
<feature type="region of interest" description="Disordered" evidence="1">
    <location>
        <begin position="90"/>
        <end position="115"/>
    </location>
</feature>
<name>A0A0R0D2M7_9GAMM</name>
<keyword evidence="2" id="KW-0472">Membrane</keyword>
<dbReference type="Proteomes" id="UP000050956">
    <property type="component" value="Unassembled WGS sequence"/>
</dbReference>
<keyword evidence="2" id="KW-1133">Transmembrane helix</keyword>
<reference evidence="3 4" key="1">
    <citation type="submission" date="2015-05" db="EMBL/GenBank/DDBJ databases">
        <title>Genome sequencing and analysis of members of genus Stenotrophomonas.</title>
        <authorList>
            <person name="Patil P.P."/>
            <person name="Midha S."/>
            <person name="Patil P.B."/>
        </authorList>
    </citation>
    <scope>NUCLEOTIDE SEQUENCE [LARGE SCALE GENOMIC DNA]</scope>
    <source>
        <strain evidence="3 4">DSM 24757</strain>
    </source>
</reference>
<evidence type="ECO:0000256" key="2">
    <source>
        <dbReference type="SAM" id="Phobius"/>
    </source>
</evidence>